<dbReference type="InterPro" id="IPR041243">
    <property type="entry name" value="STI1/HOP_DP"/>
</dbReference>
<dbReference type="OrthoDB" id="2423701at2759"/>
<dbReference type="Proteomes" id="UP000437017">
    <property type="component" value="Unassembled WGS sequence"/>
</dbReference>
<feature type="region of interest" description="Disordered" evidence="3">
    <location>
        <begin position="1"/>
        <end position="43"/>
    </location>
</feature>
<name>A0A6A1QCA8_BALPH</name>
<keyword evidence="6" id="KW-1185">Reference proteome</keyword>
<evidence type="ECO:0000256" key="2">
    <source>
        <dbReference type="ARBA" id="ARBA00022803"/>
    </source>
</evidence>
<feature type="domain" description="STI1/HOP DP" evidence="4">
    <location>
        <begin position="146"/>
        <end position="183"/>
    </location>
</feature>
<evidence type="ECO:0000313" key="5">
    <source>
        <dbReference type="EMBL" id="KAB0405227.1"/>
    </source>
</evidence>
<organism evidence="5 6">
    <name type="scientific">Balaenoptera physalus</name>
    <name type="common">Fin whale</name>
    <name type="synonym">Balaena physalus</name>
    <dbReference type="NCBI Taxonomy" id="9770"/>
    <lineage>
        <taxon>Eukaryota</taxon>
        <taxon>Metazoa</taxon>
        <taxon>Chordata</taxon>
        <taxon>Craniata</taxon>
        <taxon>Vertebrata</taxon>
        <taxon>Euteleostomi</taxon>
        <taxon>Mammalia</taxon>
        <taxon>Eutheria</taxon>
        <taxon>Laurasiatheria</taxon>
        <taxon>Artiodactyla</taxon>
        <taxon>Whippomorpha</taxon>
        <taxon>Cetacea</taxon>
        <taxon>Mysticeti</taxon>
        <taxon>Balaenopteridae</taxon>
        <taxon>Balaenoptera</taxon>
    </lineage>
</organism>
<dbReference type="PANTHER" id="PTHR22904">
    <property type="entry name" value="TPR REPEAT CONTAINING PROTEIN"/>
    <property type="match status" value="1"/>
</dbReference>
<feature type="compositionally biased region" description="Polar residues" evidence="3">
    <location>
        <begin position="30"/>
        <end position="43"/>
    </location>
</feature>
<dbReference type="InterPro" id="IPR011990">
    <property type="entry name" value="TPR-like_helical_dom_sf"/>
</dbReference>
<comment type="caution">
    <text evidence="5">The sequence shown here is derived from an EMBL/GenBank/DDBJ whole genome shotgun (WGS) entry which is preliminary data.</text>
</comment>
<dbReference type="AlphaFoldDB" id="A0A6A1QCA8"/>
<evidence type="ECO:0000313" key="6">
    <source>
        <dbReference type="Proteomes" id="UP000437017"/>
    </source>
</evidence>
<protein>
    <recommendedName>
        <fullName evidence="4">STI1/HOP DP domain-containing protein</fullName>
    </recommendedName>
</protein>
<dbReference type="EMBL" id="SGJD01000427">
    <property type="protein sequence ID" value="KAB0405227.1"/>
    <property type="molecule type" value="Genomic_DNA"/>
</dbReference>
<accession>A0A6A1QCA8</accession>
<dbReference type="Pfam" id="PF17830">
    <property type="entry name" value="STI1-HOP_DP"/>
    <property type="match status" value="1"/>
</dbReference>
<dbReference type="Gene3D" id="1.25.40.10">
    <property type="entry name" value="Tetratricopeptide repeat domain"/>
    <property type="match status" value="1"/>
</dbReference>
<dbReference type="GO" id="GO:0051879">
    <property type="term" value="F:Hsp90 protein binding"/>
    <property type="evidence" value="ECO:0007669"/>
    <property type="project" value="TreeGrafter"/>
</dbReference>
<dbReference type="PANTHER" id="PTHR22904:SF523">
    <property type="entry name" value="STRESS-INDUCED-PHOSPHOPROTEIN 1"/>
    <property type="match status" value="1"/>
</dbReference>
<gene>
    <name evidence="5" type="ORF">E2I00_013049</name>
</gene>
<evidence type="ECO:0000256" key="1">
    <source>
        <dbReference type="ARBA" id="ARBA00022737"/>
    </source>
</evidence>
<dbReference type="SUPFAM" id="SSF48452">
    <property type="entry name" value="TPR-like"/>
    <property type="match status" value="1"/>
</dbReference>
<keyword evidence="2" id="KW-0802">TPR repeat</keyword>
<keyword evidence="1" id="KW-0677">Repeat</keyword>
<dbReference type="Gene3D" id="1.10.260.100">
    <property type="match status" value="1"/>
</dbReference>
<evidence type="ECO:0000256" key="3">
    <source>
        <dbReference type="SAM" id="MobiDB-lite"/>
    </source>
</evidence>
<sequence>MPTGRENPEGARVARLHKPWPGFGSIPRPGSTTQKPSNRTPSDTKLYSNRAICFIKLLEFQLPLKDCEECIQLELTLTKGYTWKAAALRSSEGPYKSHGCLPEGTRPGLHCKEVADVYHGYMTVLYNQHDSPEDVKRWAMAKVQQMSDLAMWLILQQMQKDPQALSGHIKNPVIVQQIQKLLDVGLIAIQ</sequence>
<proteinExistence type="predicted"/>
<evidence type="ECO:0000259" key="4">
    <source>
        <dbReference type="Pfam" id="PF17830"/>
    </source>
</evidence>
<reference evidence="5 6" key="1">
    <citation type="journal article" date="2019" name="PLoS ONE">
        <title>Genomic analyses reveal an absence of contemporary introgressive admixture between fin whales and blue whales, despite known hybrids.</title>
        <authorList>
            <person name="Westbury M.V."/>
            <person name="Petersen B."/>
            <person name="Lorenzen E.D."/>
        </authorList>
    </citation>
    <scope>NUCLEOTIDE SEQUENCE [LARGE SCALE GENOMIC DNA]</scope>
    <source>
        <strain evidence="5">FinWhale-01</strain>
    </source>
</reference>